<reference evidence="1 2" key="1">
    <citation type="submission" date="2018-04" db="EMBL/GenBank/DDBJ databases">
        <title>Novel Campyloabacter and Helicobacter Species and Strains.</title>
        <authorList>
            <person name="Mannion A.J."/>
            <person name="Shen Z."/>
            <person name="Fox J.G."/>
        </authorList>
    </citation>
    <scope>NUCLEOTIDE SEQUENCE [LARGE SCALE GENOMIC DNA]</scope>
    <source>
        <strain evidence="1 2">MIT 98-6070</strain>
    </source>
</reference>
<organism evidence="1 2">
    <name type="scientific">Helicobacter marmotae</name>
    <dbReference type="NCBI Taxonomy" id="152490"/>
    <lineage>
        <taxon>Bacteria</taxon>
        <taxon>Pseudomonadati</taxon>
        <taxon>Campylobacterota</taxon>
        <taxon>Epsilonproteobacteria</taxon>
        <taxon>Campylobacterales</taxon>
        <taxon>Helicobacteraceae</taxon>
        <taxon>Helicobacter</taxon>
    </lineage>
</organism>
<name>A0A3D8I8G6_9HELI</name>
<protein>
    <submittedName>
        <fullName evidence="1">Uncharacterized protein</fullName>
    </submittedName>
</protein>
<sequence length="83" mass="9324">MLWEIKACAAHCLVALHCLFRALKRAVLILIDLHIFRGRRLSFKRFCVICASMGKSKARVPFACTQGLVRSFGFKLTKPANSS</sequence>
<dbReference type="EMBL" id="NXLR01000001">
    <property type="protein sequence ID" value="RDU61064.1"/>
    <property type="molecule type" value="Genomic_DNA"/>
</dbReference>
<evidence type="ECO:0000313" key="1">
    <source>
        <dbReference type="EMBL" id="RDU61064.1"/>
    </source>
</evidence>
<evidence type="ECO:0000313" key="2">
    <source>
        <dbReference type="Proteomes" id="UP000256599"/>
    </source>
</evidence>
<dbReference type="AlphaFoldDB" id="A0A3D8I8G6"/>
<proteinExistence type="predicted"/>
<accession>A0A3D8I8G6</accession>
<keyword evidence="2" id="KW-1185">Reference proteome</keyword>
<gene>
    <name evidence="1" type="ORF">CQA63_00720</name>
</gene>
<comment type="caution">
    <text evidence="1">The sequence shown here is derived from an EMBL/GenBank/DDBJ whole genome shotgun (WGS) entry which is preliminary data.</text>
</comment>
<dbReference type="Proteomes" id="UP000256599">
    <property type="component" value="Unassembled WGS sequence"/>
</dbReference>